<dbReference type="PANTHER" id="PTHR43401">
    <property type="entry name" value="L-THREONINE 3-DEHYDROGENASE"/>
    <property type="match status" value="1"/>
</dbReference>
<name>A0A7C1MH94_UNCAE</name>
<dbReference type="SUPFAM" id="SSF50129">
    <property type="entry name" value="GroES-like"/>
    <property type="match status" value="1"/>
</dbReference>
<organism evidence="6">
    <name type="scientific">Aerophobetes bacterium</name>
    <dbReference type="NCBI Taxonomy" id="2030807"/>
    <lineage>
        <taxon>Bacteria</taxon>
        <taxon>Candidatus Aerophobota</taxon>
    </lineage>
</organism>
<dbReference type="InterPro" id="IPR036291">
    <property type="entry name" value="NAD(P)-bd_dom_sf"/>
</dbReference>
<evidence type="ECO:0000259" key="5">
    <source>
        <dbReference type="SMART" id="SM00829"/>
    </source>
</evidence>
<dbReference type="EMBL" id="DRFT01000055">
    <property type="protein sequence ID" value="HDZ49734.1"/>
    <property type="molecule type" value="Genomic_DNA"/>
</dbReference>
<protein>
    <submittedName>
        <fullName evidence="6">Alcohol dehydrogenase</fullName>
    </submittedName>
</protein>
<dbReference type="Proteomes" id="UP000885667">
    <property type="component" value="Unassembled WGS sequence"/>
</dbReference>
<comment type="similarity">
    <text evidence="4">Belongs to the zinc-containing alcohol dehydrogenase family.</text>
</comment>
<dbReference type="InterPro" id="IPR050129">
    <property type="entry name" value="Zn_alcohol_dh"/>
</dbReference>
<dbReference type="InterPro" id="IPR011032">
    <property type="entry name" value="GroES-like_sf"/>
</dbReference>
<evidence type="ECO:0000256" key="4">
    <source>
        <dbReference type="RuleBase" id="RU361277"/>
    </source>
</evidence>
<dbReference type="Gene3D" id="3.90.180.10">
    <property type="entry name" value="Medium-chain alcohol dehydrogenases, catalytic domain"/>
    <property type="match status" value="1"/>
</dbReference>
<dbReference type="InterPro" id="IPR020843">
    <property type="entry name" value="ER"/>
</dbReference>
<evidence type="ECO:0000256" key="3">
    <source>
        <dbReference type="ARBA" id="ARBA00023002"/>
    </source>
</evidence>
<keyword evidence="3" id="KW-0560">Oxidoreductase</keyword>
<keyword evidence="1 4" id="KW-0479">Metal-binding</keyword>
<dbReference type="AlphaFoldDB" id="A0A7C1MH94"/>
<accession>A0A7C1MH94</accession>
<reference evidence="6" key="1">
    <citation type="journal article" date="2020" name="mSystems">
        <title>Genome- and Community-Level Interaction Insights into Carbon Utilization and Element Cycling Functions of Hydrothermarchaeota in Hydrothermal Sediment.</title>
        <authorList>
            <person name="Zhou Z."/>
            <person name="Liu Y."/>
            <person name="Xu W."/>
            <person name="Pan J."/>
            <person name="Luo Z.H."/>
            <person name="Li M."/>
        </authorList>
    </citation>
    <scope>NUCLEOTIDE SEQUENCE [LARGE SCALE GENOMIC DNA]</scope>
    <source>
        <strain evidence="6">HyVt-329</strain>
    </source>
</reference>
<proteinExistence type="inferred from homology"/>
<dbReference type="PROSITE" id="PS00059">
    <property type="entry name" value="ADH_ZINC"/>
    <property type="match status" value="1"/>
</dbReference>
<sequence>MKAAVFHGIKDVRLEDVEIPRIKSDEVLVRVRAALTCGTDRKMYLRGHPLFTPPFVFGHEFAGEIVKLGGKVKDFQEGMRVVAANSAPCNHCYYCKIGQQSMCENITLRLSGAFAEYVEVLGLIASQNLLEIPSGLSYKEAALVEPLACVVHGVENSNIALGDTVVINGLGPIGLMYVQLARLKGARVIATDIKRQRLSLAEKLGADEVVDISKAEDAVGAVRKLTEKGRGVDVAIEATGIPEVWEKTILMVRKGGIANLFGGCPSGTKITIDTKLLHYSQITIKGIFHHTPQYVKRALNLISQGRIDADSLITDEFPLGNFPRVLNMLVNQEGIKIAVIP</sequence>
<dbReference type="Gene3D" id="3.40.50.720">
    <property type="entry name" value="NAD(P)-binding Rossmann-like Domain"/>
    <property type="match status" value="1"/>
</dbReference>
<dbReference type="InterPro" id="IPR002328">
    <property type="entry name" value="ADH_Zn_CS"/>
</dbReference>
<dbReference type="GO" id="GO:0008270">
    <property type="term" value="F:zinc ion binding"/>
    <property type="evidence" value="ECO:0007669"/>
    <property type="project" value="InterPro"/>
</dbReference>
<dbReference type="PANTHER" id="PTHR43401:SF2">
    <property type="entry name" value="L-THREONINE 3-DEHYDROGENASE"/>
    <property type="match status" value="1"/>
</dbReference>
<comment type="cofactor">
    <cofactor evidence="4">
        <name>Zn(2+)</name>
        <dbReference type="ChEBI" id="CHEBI:29105"/>
    </cofactor>
</comment>
<dbReference type="InterPro" id="IPR013154">
    <property type="entry name" value="ADH-like_N"/>
</dbReference>
<dbReference type="SUPFAM" id="SSF51735">
    <property type="entry name" value="NAD(P)-binding Rossmann-fold domains"/>
    <property type="match status" value="1"/>
</dbReference>
<keyword evidence="2 4" id="KW-0862">Zinc</keyword>
<dbReference type="Pfam" id="PF08240">
    <property type="entry name" value="ADH_N"/>
    <property type="match status" value="1"/>
</dbReference>
<evidence type="ECO:0000256" key="2">
    <source>
        <dbReference type="ARBA" id="ARBA00022833"/>
    </source>
</evidence>
<gene>
    <name evidence="6" type="ORF">ENH69_00775</name>
</gene>
<comment type="caution">
    <text evidence="6">The sequence shown here is derived from an EMBL/GenBank/DDBJ whole genome shotgun (WGS) entry which is preliminary data.</text>
</comment>
<evidence type="ECO:0000256" key="1">
    <source>
        <dbReference type="ARBA" id="ARBA00022723"/>
    </source>
</evidence>
<evidence type="ECO:0000313" key="6">
    <source>
        <dbReference type="EMBL" id="HDZ49734.1"/>
    </source>
</evidence>
<dbReference type="GO" id="GO:0016491">
    <property type="term" value="F:oxidoreductase activity"/>
    <property type="evidence" value="ECO:0007669"/>
    <property type="project" value="UniProtKB-KW"/>
</dbReference>
<feature type="domain" description="Enoyl reductase (ER)" evidence="5">
    <location>
        <begin position="8"/>
        <end position="339"/>
    </location>
</feature>
<dbReference type="SMART" id="SM00829">
    <property type="entry name" value="PKS_ER"/>
    <property type="match status" value="1"/>
</dbReference>
<dbReference type="InterPro" id="IPR013149">
    <property type="entry name" value="ADH-like_C"/>
</dbReference>
<dbReference type="Pfam" id="PF00107">
    <property type="entry name" value="ADH_zinc_N"/>
    <property type="match status" value="1"/>
</dbReference>